<name>A0ABR2Y4D5_9PEZI</name>
<evidence type="ECO:0000313" key="2">
    <source>
        <dbReference type="EMBL" id="KAK9780950.1"/>
    </source>
</evidence>
<proteinExistence type="predicted"/>
<comment type="caution">
    <text evidence="2">The sequence shown here is derived from an EMBL/GenBank/DDBJ whole genome shotgun (WGS) entry which is preliminary data.</text>
</comment>
<evidence type="ECO:0000256" key="1">
    <source>
        <dbReference type="SAM" id="SignalP"/>
    </source>
</evidence>
<reference evidence="2 3" key="1">
    <citation type="submission" date="2024-02" db="EMBL/GenBank/DDBJ databases">
        <title>First draft genome assembly of two strains of Seiridium cardinale.</title>
        <authorList>
            <person name="Emiliani G."/>
            <person name="Scali E."/>
        </authorList>
    </citation>
    <scope>NUCLEOTIDE SEQUENCE [LARGE SCALE GENOMIC DNA]</scope>
    <source>
        <strain evidence="2 3">BM-138-000479</strain>
    </source>
</reference>
<organism evidence="2 3">
    <name type="scientific">Seiridium cardinale</name>
    <dbReference type="NCBI Taxonomy" id="138064"/>
    <lineage>
        <taxon>Eukaryota</taxon>
        <taxon>Fungi</taxon>
        <taxon>Dikarya</taxon>
        <taxon>Ascomycota</taxon>
        <taxon>Pezizomycotina</taxon>
        <taxon>Sordariomycetes</taxon>
        <taxon>Xylariomycetidae</taxon>
        <taxon>Amphisphaeriales</taxon>
        <taxon>Sporocadaceae</taxon>
        <taxon>Seiridium</taxon>
    </lineage>
</organism>
<accession>A0ABR2Y4D5</accession>
<dbReference type="Proteomes" id="UP001465668">
    <property type="component" value="Unassembled WGS sequence"/>
</dbReference>
<feature type="signal peptide" evidence="1">
    <location>
        <begin position="1"/>
        <end position="21"/>
    </location>
</feature>
<keyword evidence="1" id="KW-0732">Signal</keyword>
<gene>
    <name evidence="2" type="ORF">SCAR479_02136</name>
</gene>
<evidence type="ECO:0000313" key="3">
    <source>
        <dbReference type="Proteomes" id="UP001465668"/>
    </source>
</evidence>
<keyword evidence="3" id="KW-1185">Reference proteome</keyword>
<sequence length="91" mass="9401">MLFKTVFVCAVTLFSANGALGAAIDKSSEVEARAALVATDAYSACNCPNNCKHARGDSCRFYSGPSDSSKVASGHCYFPNANPGASLECIA</sequence>
<dbReference type="EMBL" id="JARVKM010000005">
    <property type="protein sequence ID" value="KAK9780950.1"/>
    <property type="molecule type" value="Genomic_DNA"/>
</dbReference>
<feature type="chain" id="PRO_5045044537" evidence="1">
    <location>
        <begin position="22"/>
        <end position="91"/>
    </location>
</feature>
<protein>
    <submittedName>
        <fullName evidence="2">Uncharacterized protein</fullName>
    </submittedName>
</protein>